<accession>A0A553Q0G2</accession>
<keyword evidence="3" id="KW-1185">Reference proteome</keyword>
<evidence type="ECO:0000313" key="2">
    <source>
        <dbReference type="EMBL" id="TRY83420.1"/>
    </source>
</evidence>
<protein>
    <submittedName>
        <fullName evidence="2">Uncharacterized protein</fullName>
    </submittedName>
</protein>
<feature type="region of interest" description="Disordered" evidence="1">
    <location>
        <begin position="62"/>
        <end position="81"/>
    </location>
</feature>
<sequence>MNSIAFRDEDLSDLAPGGLAAPDALNHKLGREGAFEPLLMGRSPSKQLVNISPWSSGGVSCNVSTGEKKNTGHEATAPGREEERWCCDGLIHSEPMSKGRVLKSRPRSEDGSSGILVSVTNMKPDKGTKRPRSAVLAFR</sequence>
<reference evidence="2 3" key="1">
    <citation type="journal article" date="2019" name="Sci. Data">
        <title>Hybrid genome assembly and annotation of Danionella translucida.</title>
        <authorList>
            <person name="Kadobianskyi M."/>
            <person name="Schulze L."/>
            <person name="Schuelke M."/>
            <person name="Judkewitz B."/>
        </authorList>
    </citation>
    <scope>NUCLEOTIDE SEQUENCE [LARGE SCALE GENOMIC DNA]</scope>
    <source>
        <strain evidence="2 3">Bolton</strain>
    </source>
</reference>
<comment type="caution">
    <text evidence="2">The sequence shown here is derived from an EMBL/GenBank/DDBJ whole genome shotgun (WGS) entry which is preliminary data.</text>
</comment>
<dbReference type="Proteomes" id="UP000316079">
    <property type="component" value="Unassembled WGS sequence"/>
</dbReference>
<dbReference type="AlphaFoldDB" id="A0A553Q0G2"/>
<dbReference type="EMBL" id="SRMA01026478">
    <property type="protein sequence ID" value="TRY83420.1"/>
    <property type="molecule type" value="Genomic_DNA"/>
</dbReference>
<gene>
    <name evidence="2" type="ORF">DNTS_020287</name>
</gene>
<evidence type="ECO:0000256" key="1">
    <source>
        <dbReference type="SAM" id="MobiDB-lite"/>
    </source>
</evidence>
<name>A0A553Q0G2_9TELE</name>
<evidence type="ECO:0000313" key="3">
    <source>
        <dbReference type="Proteomes" id="UP000316079"/>
    </source>
</evidence>
<feature type="region of interest" description="Disordered" evidence="1">
    <location>
        <begin position="97"/>
        <end position="139"/>
    </location>
</feature>
<organism evidence="2 3">
    <name type="scientific">Danionella cerebrum</name>
    <dbReference type="NCBI Taxonomy" id="2873325"/>
    <lineage>
        <taxon>Eukaryota</taxon>
        <taxon>Metazoa</taxon>
        <taxon>Chordata</taxon>
        <taxon>Craniata</taxon>
        <taxon>Vertebrata</taxon>
        <taxon>Euteleostomi</taxon>
        <taxon>Actinopterygii</taxon>
        <taxon>Neopterygii</taxon>
        <taxon>Teleostei</taxon>
        <taxon>Ostariophysi</taxon>
        <taxon>Cypriniformes</taxon>
        <taxon>Danionidae</taxon>
        <taxon>Danioninae</taxon>
        <taxon>Danionella</taxon>
    </lineage>
</organism>
<proteinExistence type="predicted"/>